<evidence type="ECO:0000313" key="1">
    <source>
        <dbReference type="EMBL" id="RCV23144.1"/>
    </source>
</evidence>
<accession>A0A368QZ91</accession>
<proteinExistence type="predicted"/>
<gene>
    <name evidence="1" type="ORF">SETIT_4G275000v2</name>
</gene>
<dbReference type="AlphaFoldDB" id="A0A368QZ91"/>
<name>A0A368QZ91_SETIT</name>
<dbReference type="EMBL" id="CM003531">
    <property type="protein sequence ID" value="RCV23144.1"/>
    <property type="molecule type" value="Genomic_DNA"/>
</dbReference>
<reference evidence="1" key="1">
    <citation type="journal article" date="2012" name="Nat. Biotechnol.">
        <title>Reference genome sequence of the model plant Setaria.</title>
        <authorList>
            <person name="Bennetzen J.L."/>
            <person name="Schmutz J."/>
            <person name="Wang H."/>
            <person name="Percifield R."/>
            <person name="Hawkins J."/>
            <person name="Pontaroli A.C."/>
            <person name="Estep M."/>
            <person name="Feng L."/>
            <person name="Vaughn J.N."/>
            <person name="Grimwood J."/>
            <person name="Jenkins J."/>
            <person name="Barry K."/>
            <person name="Lindquist E."/>
            <person name="Hellsten U."/>
            <person name="Deshpande S."/>
            <person name="Wang X."/>
            <person name="Wu X."/>
            <person name="Mitros T."/>
            <person name="Triplett J."/>
            <person name="Yang X."/>
            <person name="Ye C.Y."/>
            <person name="Mauro-Herrera M."/>
            <person name="Wang L."/>
            <person name="Li P."/>
            <person name="Sharma M."/>
            <person name="Sharma R."/>
            <person name="Ronald P.C."/>
            <person name="Panaud O."/>
            <person name="Kellogg E.A."/>
            <person name="Brutnell T.P."/>
            <person name="Doust A.N."/>
            <person name="Tuskan G.A."/>
            <person name="Rokhsar D."/>
            <person name="Devos K.M."/>
        </authorList>
    </citation>
    <scope>NUCLEOTIDE SEQUENCE [LARGE SCALE GENOMIC DNA]</scope>
    <source>
        <strain evidence="1">Yugu1</strain>
    </source>
</reference>
<protein>
    <submittedName>
        <fullName evidence="1">Uncharacterized protein</fullName>
    </submittedName>
</protein>
<reference evidence="1" key="2">
    <citation type="submission" date="2015-07" db="EMBL/GenBank/DDBJ databases">
        <authorList>
            <person name="Noorani M."/>
        </authorList>
    </citation>
    <scope>NUCLEOTIDE SEQUENCE</scope>
    <source>
        <strain evidence="1">Yugu1</strain>
    </source>
</reference>
<sequence>MSSGTTVKLSWKLKLLEYDNVKARSNRRSIRAIIADMFKGLTLPSDLKALLELLDCDYLVPGDYLCTHCSLMDDINKSHMIGDIHMEFTSNLTNRDKAIVAEPLYHYIKRWKDLIRPNTLLSGMFKHKFDVGKDDTEEVEGGTDPRLLMARGVAELI</sequence>
<organism evidence="1">
    <name type="scientific">Setaria italica</name>
    <name type="common">Foxtail millet</name>
    <name type="synonym">Panicum italicum</name>
    <dbReference type="NCBI Taxonomy" id="4555"/>
    <lineage>
        <taxon>Eukaryota</taxon>
        <taxon>Viridiplantae</taxon>
        <taxon>Streptophyta</taxon>
        <taxon>Embryophyta</taxon>
        <taxon>Tracheophyta</taxon>
        <taxon>Spermatophyta</taxon>
        <taxon>Magnoliopsida</taxon>
        <taxon>Liliopsida</taxon>
        <taxon>Poales</taxon>
        <taxon>Poaceae</taxon>
        <taxon>PACMAD clade</taxon>
        <taxon>Panicoideae</taxon>
        <taxon>Panicodae</taxon>
        <taxon>Paniceae</taxon>
        <taxon>Cenchrinae</taxon>
        <taxon>Setaria</taxon>
    </lineage>
</organism>